<dbReference type="PROSITE" id="PS00792">
    <property type="entry name" value="DHPS_1"/>
    <property type="match status" value="1"/>
</dbReference>
<keyword evidence="5 10" id="KW-0808">Transferase</keyword>
<dbReference type="SUPFAM" id="SSF51717">
    <property type="entry name" value="Dihydropteroate synthetase-like"/>
    <property type="match status" value="1"/>
</dbReference>
<evidence type="ECO:0000256" key="5">
    <source>
        <dbReference type="ARBA" id="ARBA00022679"/>
    </source>
</evidence>
<evidence type="ECO:0000256" key="3">
    <source>
        <dbReference type="ARBA" id="ARBA00004763"/>
    </source>
</evidence>
<sequence>MPLVCGILNVTPDSFSDGGRFASTDAAIAHGLQLIADGAELLDIGGESTRPGATPVSASQELERVIPVIRGLRIGSNIRLCIDSMKPKIARAAMAAGADIWNDVSALGFDPTSMQTAADLACPVVLMHMQGTPKTMQSAPQYDDPVTEVIAWLNARITSCIAAGIAKDNIMVDPGIGFGKRLADNLALLAGLKQISQQTGCGLYLGASRKSFIELLEPGANANQRLGGSLACVAAAFRQNVAIIRVHDVRETVQMLRVLTAIDTAEQTNA</sequence>
<dbReference type="Gene3D" id="3.20.20.20">
    <property type="entry name" value="Dihydropteroate synthase-like"/>
    <property type="match status" value="1"/>
</dbReference>
<accession>A0A3B0RVL9</accession>
<dbReference type="EMBL" id="UOEE01000038">
    <property type="protein sequence ID" value="VAV87465.1"/>
    <property type="molecule type" value="Genomic_DNA"/>
</dbReference>
<dbReference type="GO" id="GO:0046656">
    <property type="term" value="P:folic acid biosynthetic process"/>
    <property type="evidence" value="ECO:0007669"/>
    <property type="project" value="UniProtKB-KW"/>
</dbReference>
<reference evidence="10" key="1">
    <citation type="submission" date="2018-06" db="EMBL/GenBank/DDBJ databases">
        <authorList>
            <person name="Zhirakovskaya E."/>
        </authorList>
    </citation>
    <scope>NUCLEOTIDE SEQUENCE</scope>
</reference>
<dbReference type="NCBIfam" id="TIGR01496">
    <property type="entry name" value="DHPS"/>
    <property type="match status" value="1"/>
</dbReference>
<dbReference type="EC" id="2.5.1.15" evidence="4"/>
<evidence type="ECO:0000256" key="2">
    <source>
        <dbReference type="ARBA" id="ARBA00001946"/>
    </source>
</evidence>
<gene>
    <name evidence="10" type="ORF">MNBD_ALPHA06-180</name>
</gene>
<keyword evidence="8" id="KW-0289">Folate biosynthesis</keyword>
<comment type="pathway">
    <text evidence="3">Cofactor biosynthesis; tetrahydrofolate biosynthesis; 7,8-dihydrofolate from 2-amino-4-hydroxy-6-hydroxymethyl-7,8-dihydropteridine diphosphate and 4-aminobenzoate: step 1/2.</text>
</comment>
<dbReference type="InterPro" id="IPR000489">
    <property type="entry name" value="Pterin-binding_dom"/>
</dbReference>
<organism evidence="10">
    <name type="scientific">hydrothermal vent metagenome</name>
    <dbReference type="NCBI Taxonomy" id="652676"/>
    <lineage>
        <taxon>unclassified sequences</taxon>
        <taxon>metagenomes</taxon>
        <taxon>ecological metagenomes</taxon>
    </lineage>
</organism>
<dbReference type="Pfam" id="PF00809">
    <property type="entry name" value="Pterin_bind"/>
    <property type="match status" value="1"/>
</dbReference>
<evidence type="ECO:0000256" key="4">
    <source>
        <dbReference type="ARBA" id="ARBA00012458"/>
    </source>
</evidence>
<dbReference type="PROSITE" id="PS50972">
    <property type="entry name" value="PTERIN_BINDING"/>
    <property type="match status" value="1"/>
</dbReference>
<evidence type="ECO:0000313" key="10">
    <source>
        <dbReference type="EMBL" id="VAV87465.1"/>
    </source>
</evidence>
<dbReference type="GO" id="GO:0046872">
    <property type="term" value="F:metal ion binding"/>
    <property type="evidence" value="ECO:0007669"/>
    <property type="project" value="UniProtKB-KW"/>
</dbReference>
<dbReference type="GO" id="GO:0004156">
    <property type="term" value="F:dihydropteroate synthase activity"/>
    <property type="evidence" value="ECO:0007669"/>
    <property type="project" value="UniProtKB-EC"/>
</dbReference>
<dbReference type="PROSITE" id="PS00793">
    <property type="entry name" value="DHPS_2"/>
    <property type="match status" value="1"/>
</dbReference>
<evidence type="ECO:0000256" key="7">
    <source>
        <dbReference type="ARBA" id="ARBA00022842"/>
    </source>
</evidence>
<evidence type="ECO:0000259" key="9">
    <source>
        <dbReference type="PROSITE" id="PS50972"/>
    </source>
</evidence>
<dbReference type="PANTHER" id="PTHR20941:SF1">
    <property type="entry name" value="FOLIC ACID SYNTHESIS PROTEIN FOL1"/>
    <property type="match status" value="1"/>
</dbReference>
<evidence type="ECO:0000256" key="1">
    <source>
        <dbReference type="ARBA" id="ARBA00000012"/>
    </source>
</evidence>
<evidence type="ECO:0000256" key="8">
    <source>
        <dbReference type="ARBA" id="ARBA00022909"/>
    </source>
</evidence>
<comment type="catalytic activity">
    <reaction evidence="1">
        <text>(7,8-dihydropterin-6-yl)methyl diphosphate + 4-aminobenzoate = 7,8-dihydropteroate + diphosphate</text>
        <dbReference type="Rhea" id="RHEA:19949"/>
        <dbReference type="ChEBI" id="CHEBI:17836"/>
        <dbReference type="ChEBI" id="CHEBI:17839"/>
        <dbReference type="ChEBI" id="CHEBI:33019"/>
        <dbReference type="ChEBI" id="CHEBI:72950"/>
        <dbReference type="EC" id="2.5.1.15"/>
    </reaction>
</comment>
<dbReference type="InterPro" id="IPR011005">
    <property type="entry name" value="Dihydropteroate_synth-like_sf"/>
</dbReference>
<evidence type="ECO:0000256" key="6">
    <source>
        <dbReference type="ARBA" id="ARBA00022723"/>
    </source>
</evidence>
<keyword evidence="6" id="KW-0479">Metal-binding</keyword>
<name>A0A3B0RVL9_9ZZZZ</name>
<dbReference type="GO" id="GO:0005829">
    <property type="term" value="C:cytosol"/>
    <property type="evidence" value="ECO:0007669"/>
    <property type="project" value="TreeGrafter"/>
</dbReference>
<protein>
    <recommendedName>
        <fullName evidence="4">dihydropteroate synthase</fullName>
        <ecNumber evidence="4">2.5.1.15</ecNumber>
    </recommendedName>
</protein>
<keyword evidence="7" id="KW-0460">Magnesium</keyword>
<dbReference type="CDD" id="cd00739">
    <property type="entry name" value="DHPS"/>
    <property type="match status" value="1"/>
</dbReference>
<dbReference type="InterPro" id="IPR006390">
    <property type="entry name" value="DHP_synth_dom"/>
</dbReference>
<dbReference type="GO" id="GO:0046654">
    <property type="term" value="P:tetrahydrofolate biosynthetic process"/>
    <property type="evidence" value="ECO:0007669"/>
    <property type="project" value="TreeGrafter"/>
</dbReference>
<proteinExistence type="predicted"/>
<comment type="cofactor">
    <cofactor evidence="2">
        <name>Mg(2+)</name>
        <dbReference type="ChEBI" id="CHEBI:18420"/>
    </cofactor>
</comment>
<dbReference type="InterPro" id="IPR045031">
    <property type="entry name" value="DHP_synth-like"/>
</dbReference>
<dbReference type="AlphaFoldDB" id="A0A3B0RVL9"/>
<feature type="domain" description="Pterin-binding" evidence="9">
    <location>
        <begin position="2"/>
        <end position="257"/>
    </location>
</feature>
<dbReference type="PANTHER" id="PTHR20941">
    <property type="entry name" value="FOLATE SYNTHESIS PROTEINS"/>
    <property type="match status" value="1"/>
</dbReference>